<dbReference type="HOGENOM" id="CLU_1471625_0_0_1"/>
<feature type="non-terminal residue" evidence="2">
    <location>
        <position position="185"/>
    </location>
</feature>
<keyword evidence="1" id="KW-0812">Transmembrane</keyword>
<keyword evidence="3" id="KW-1185">Reference proteome</keyword>
<keyword evidence="1" id="KW-1133">Transmembrane helix</keyword>
<evidence type="ECO:0000313" key="2">
    <source>
        <dbReference type="EMBL" id="KIP01330.1"/>
    </source>
</evidence>
<sequence>MKSTWAARLEYLVPAHEARVPLDLTSFAMFLIPVYSCYYAMAVLALMPSTQLHRLVLWPPAMYALWKAGTGLDISGGMLEYNHTNYGYCIMIWAMAMRVTEWALLPEALERPQKYRGRSVWKDALDLCCTLRGINWAWSRGLPLPTETRPTHSTAAFVRATFLRMLRDACACDLVQLVLQRAGPR</sequence>
<accession>A0A0C3S1I7</accession>
<dbReference type="AlphaFoldDB" id="A0A0C3S1I7"/>
<dbReference type="OrthoDB" id="1077582at2759"/>
<evidence type="ECO:0008006" key="4">
    <source>
        <dbReference type="Google" id="ProtNLM"/>
    </source>
</evidence>
<evidence type="ECO:0000256" key="1">
    <source>
        <dbReference type="SAM" id="Phobius"/>
    </source>
</evidence>
<gene>
    <name evidence="2" type="ORF">PHLGIDRAFT_123449</name>
</gene>
<feature type="transmembrane region" description="Helical" evidence="1">
    <location>
        <begin position="27"/>
        <end position="47"/>
    </location>
</feature>
<dbReference type="EMBL" id="KN840819">
    <property type="protein sequence ID" value="KIP01330.1"/>
    <property type="molecule type" value="Genomic_DNA"/>
</dbReference>
<organism evidence="2 3">
    <name type="scientific">Phlebiopsis gigantea (strain 11061_1 CR5-6)</name>
    <name type="common">White-rot fungus</name>
    <name type="synonym">Peniophora gigantea</name>
    <dbReference type="NCBI Taxonomy" id="745531"/>
    <lineage>
        <taxon>Eukaryota</taxon>
        <taxon>Fungi</taxon>
        <taxon>Dikarya</taxon>
        <taxon>Basidiomycota</taxon>
        <taxon>Agaricomycotina</taxon>
        <taxon>Agaricomycetes</taxon>
        <taxon>Polyporales</taxon>
        <taxon>Phanerochaetaceae</taxon>
        <taxon>Phlebiopsis</taxon>
    </lineage>
</organism>
<dbReference type="STRING" id="745531.A0A0C3S1I7"/>
<keyword evidence="1" id="KW-0472">Membrane</keyword>
<evidence type="ECO:0000313" key="3">
    <source>
        <dbReference type="Proteomes" id="UP000053257"/>
    </source>
</evidence>
<protein>
    <recommendedName>
        <fullName evidence="4">Wax synthase domain-containing protein</fullName>
    </recommendedName>
</protein>
<reference evidence="2 3" key="1">
    <citation type="journal article" date="2014" name="PLoS Genet.">
        <title>Analysis of the Phlebiopsis gigantea genome, transcriptome and secretome provides insight into its pioneer colonization strategies of wood.</title>
        <authorList>
            <person name="Hori C."/>
            <person name="Ishida T."/>
            <person name="Igarashi K."/>
            <person name="Samejima M."/>
            <person name="Suzuki H."/>
            <person name="Master E."/>
            <person name="Ferreira P."/>
            <person name="Ruiz-Duenas F.J."/>
            <person name="Held B."/>
            <person name="Canessa P."/>
            <person name="Larrondo L.F."/>
            <person name="Schmoll M."/>
            <person name="Druzhinina I.S."/>
            <person name="Kubicek C.P."/>
            <person name="Gaskell J.A."/>
            <person name="Kersten P."/>
            <person name="St John F."/>
            <person name="Glasner J."/>
            <person name="Sabat G."/>
            <person name="Splinter BonDurant S."/>
            <person name="Syed K."/>
            <person name="Yadav J."/>
            <person name="Mgbeahuruike A.C."/>
            <person name="Kovalchuk A."/>
            <person name="Asiegbu F.O."/>
            <person name="Lackner G."/>
            <person name="Hoffmeister D."/>
            <person name="Rencoret J."/>
            <person name="Gutierrez A."/>
            <person name="Sun H."/>
            <person name="Lindquist E."/>
            <person name="Barry K."/>
            <person name="Riley R."/>
            <person name="Grigoriev I.V."/>
            <person name="Henrissat B."/>
            <person name="Kues U."/>
            <person name="Berka R.M."/>
            <person name="Martinez A.T."/>
            <person name="Covert S.F."/>
            <person name="Blanchette R.A."/>
            <person name="Cullen D."/>
        </authorList>
    </citation>
    <scope>NUCLEOTIDE SEQUENCE [LARGE SCALE GENOMIC DNA]</scope>
    <source>
        <strain evidence="2 3">11061_1 CR5-6</strain>
    </source>
</reference>
<name>A0A0C3S1I7_PHLG1</name>
<proteinExistence type="predicted"/>
<dbReference type="Proteomes" id="UP000053257">
    <property type="component" value="Unassembled WGS sequence"/>
</dbReference>